<dbReference type="CDD" id="cd07326">
    <property type="entry name" value="M56_BlaR1_MecR1_like"/>
    <property type="match status" value="1"/>
</dbReference>
<dbReference type="InterPro" id="IPR008756">
    <property type="entry name" value="Peptidase_M56"/>
</dbReference>
<dbReference type="OrthoDB" id="7057814at2"/>
<evidence type="ECO:0000313" key="3">
    <source>
        <dbReference type="EMBL" id="AZG75136.1"/>
    </source>
</evidence>
<feature type="transmembrane region" description="Helical" evidence="1">
    <location>
        <begin position="12"/>
        <end position="34"/>
    </location>
</feature>
<dbReference type="KEGG" id="slj:EGC82_08525"/>
<evidence type="ECO:0000256" key="1">
    <source>
        <dbReference type="SAM" id="Phobius"/>
    </source>
</evidence>
<evidence type="ECO:0000313" key="4">
    <source>
        <dbReference type="Proteomes" id="UP000278035"/>
    </source>
</evidence>
<protein>
    <submittedName>
        <fullName evidence="3">M56 family peptidase</fullName>
    </submittedName>
</protein>
<feature type="transmembrane region" description="Helical" evidence="1">
    <location>
        <begin position="98"/>
        <end position="119"/>
    </location>
</feature>
<sequence>MLEGNEAILLNLMSVAITAFVIVTILISAIIPLIKNNLNLFGFIARKRTLWLLATAPWWIALCCVVIFFPRQDTNNLIALMEKIAHWHHIDVFKFTSWHGLTLVVATLILAVMINLMFVQVRRHSIAMHNLFKFSDVQPIGCDNNQTIYSIALSIPAAFTIGLLKPRVYLTTGLLQQLEPSALDIIIQHELAHVRARDPLFKSIYSFFCLLYPKPIRRILQQHFTLLTEQQADSVVTGYHDNLDVAQTLISVAKKQRQFPQSCEGSLVSHFSHDQITLRVQKLLSPQSQISELTLVFTGLCFLTAMLFTVLMVDGLHHLIETYFIH</sequence>
<feature type="domain" description="Peptidase M56" evidence="2">
    <location>
        <begin position="96"/>
        <end position="281"/>
    </location>
</feature>
<accession>A0A3G8LZQ8</accession>
<reference evidence="4" key="1">
    <citation type="submission" date="2018-11" db="EMBL/GenBank/DDBJ databases">
        <title>Shewanella sp. M2.</title>
        <authorList>
            <person name="Hwang Y.J."/>
            <person name="Hwang C.Y."/>
        </authorList>
    </citation>
    <scope>NUCLEOTIDE SEQUENCE [LARGE SCALE GENOMIC DNA]</scope>
    <source>
        <strain evidence="4">LMG 19866</strain>
    </source>
</reference>
<dbReference type="Proteomes" id="UP000278035">
    <property type="component" value="Chromosome"/>
</dbReference>
<evidence type="ECO:0000259" key="2">
    <source>
        <dbReference type="Pfam" id="PF05569"/>
    </source>
</evidence>
<feature type="transmembrane region" description="Helical" evidence="1">
    <location>
        <begin position="293"/>
        <end position="313"/>
    </location>
</feature>
<organism evidence="3 4">
    <name type="scientific">Shewanella livingstonensis</name>
    <dbReference type="NCBI Taxonomy" id="150120"/>
    <lineage>
        <taxon>Bacteria</taxon>
        <taxon>Pseudomonadati</taxon>
        <taxon>Pseudomonadota</taxon>
        <taxon>Gammaproteobacteria</taxon>
        <taxon>Alteromonadales</taxon>
        <taxon>Shewanellaceae</taxon>
        <taxon>Shewanella</taxon>
    </lineage>
</organism>
<dbReference type="Gene3D" id="3.30.2010.10">
    <property type="entry name" value="Metalloproteases ('zincins'), catalytic domain"/>
    <property type="match status" value="1"/>
</dbReference>
<dbReference type="Pfam" id="PF05569">
    <property type="entry name" value="Peptidase_M56"/>
    <property type="match status" value="1"/>
</dbReference>
<dbReference type="AlphaFoldDB" id="A0A3G8LZQ8"/>
<dbReference type="EMBL" id="CP034015">
    <property type="protein sequence ID" value="AZG75136.1"/>
    <property type="molecule type" value="Genomic_DNA"/>
</dbReference>
<name>A0A3G8LZQ8_9GAMM</name>
<dbReference type="PANTHER" id="PTHR34978">
    <property type="entry name" value="POSSIBLE SENSOR-TRANSDUCER PROTEIN BLAR"/>
    <property type="match status" value="1"/>
</dbReference>
<dbReference type="InterPro" id="IPR052173">
    <property type="entry name" value="Beta-lactam_resp_regulator"/>
</dbReference>
<keyword evidence="1" id="KW-1133">Transmembrane helix</keyword>
<feature type="transmembrane region" description="Helical" evidence="1">
    <location>
        <begin position="50"/>
        <end position="69"/>
    </location>
</feature>
<keyword evidence="1" id="KW-0472">Membrane</keyword>
<keyword evidence="4" id="KW-1185">Reference proteome</keyword>
<keyword evidence="1" id="KW-0812">Transmembrane</keyword>
<dbReference type="PANTHER" id="PTHR34978:SF3">
    <property type="entry name" value="SLR0241 PROTEIN"/>
    <property type="match status" value="1"/>
</dbReference>
<gene>
    <name evidence="3" type="ORF">EGC82_08525</name>
</gene>
<proteinExistence type="predicted"/>